<organism evidence="2 3">
    <name type="scientific">Gigaspora margarita</name>
    <dbReference type="NCBI Taxonomy" id="4874"/>
    <lineage>
        <taxon>Eukaryota</taxon>
        <taxon>Fungi</taxon>
        <taxon>Fungi incertae sedis</taxon>
        <taxon>Mucoromycota</taxon>
        <taxon>Glomeromycotina</taxon>
        <taxon>Glomeromycetes</taxon>
        <taxon>Diversisporales</taxon>
        <taxon>Gigasporaceae</taxon>
        <taxon>Gigaspora</taxon>
    </lineage>
</organism>
<feature type="non-terminal residue" evidence="2">
    <location>
        <position position="249"/>
    </location>
</feature>
<reference evidence="2 3" key="1">
    <citation type="submission" date="2021-06" db="EMBL/GenBank/DDBJ databases">
        <authorList>
            <person name="Kallberg Y."/>
            <person name="Tangrot J."/>
            <person name="Rosling A."/>
        </authorList>
    </citation>
    <scope>NUCLEOTIDE SEQUENCE [LARGE SCALE GENOMIC DNA]</scope>
    <source>
        <strain evidence="2 3">120-4 pot B 10/14</strain>
    </source>
</reference>
<dbReference type="InterPro" id="IPR007021">
    <property type="entry name" value="DUF659"/>
</dbReference>
<dbReference type="Pfam" id="PF04937">
    <property type="entry name" value="DUF659"/>
    <property type="match status" value="1"/>
</dbReference>
<evidence type="ECO:0000259" key="1">
    <source>
        <dbReference type="Pfam" id="PF04937"/>
    </source>
</evidence>
<dbReference type="PANTHER" id="PTHR32166:SF24">
    <property type="entry name" value="F16P17.2 PROTEIN"/>
    <property type="match status" value="1"/>
</dbReference>
<gene>
    <name evidence="2" type="ORF">GMARGA_LOCUS38606</name>
</gene>
<dbReference type="EMBL" id="CAJVQB010087090">
    <property type="protein sequence ID" value="CAG8847310.1"/>
    <property type="molecule type" value="Genomic_DNA"/>
</dbReference>
<dbReference type="Proteomes" id="UP000789901">
    <property type="component" value="Unassembled WGS sequence"/>
</dbReference>
<dbReference type="PANTHER" id="PTHR32166">
    <property type="entry name" value="OSJNBA0013A04.12 PROTEIN"/>
    <property type="match status" value="1"/>
</dbReference>
<dbReference type="SUPFAM" id="SSF53098">
    <property type="entry name" value="Ribonuclease H-like"/>
    <property type="match status" value="1"/>
</dbReference>
<proteinExistence type="predicted"/>
<accession>A0ABN7X460</accession>
<sequence length="249" mass="28838">MESIYNYIITTDTRKEYLVGLKNYSSYSQTGEFLANEISTIIERLGSDKFAAVVTDAASNCNLARQKTQEMYPHIWNVQCAAHAINLIAADLVKLDELKKLIANCGKINNFFNSSHLSHSLLIKRFTNMKIKDSMIHAQPVFDWLLSEHYESITNREIANLIANEDFFITCRLVRSLWQPIKEIIYALETNQATLADCFAYLIKLAIAIKRLPETNIFKASAIHIFNQRYEEFLHPLYILAYYIHPEYR</sequence>
<name>A0ABN7X460_GIGMA</name>
<protein>
    <submittedName>
        <fullName evidence="2">5799_t:CDS:1</fullName>
    </submittedName>
</protein>
<comment type="caution">
    <text evidence="2">The sequence shown here is derived from an EMBL/GenBank/DDBJ whole genome shotgun (WGS) entry which is preliminary data.</text>
</comment>
<evidence type="ECO:0000313" key="2">
    <source>
        <dbReference type="EMBL" id="CAG8847310.1"/>
    </source>
</evidence>
<evidence type="ECO:0000313" key="3">
    <source>
        <dbReference type="Proteomes" id="UP000789901"/>
    </source>
</evidence>
<feature type="domain" description="DUF659" evidence="1">
    <location>
        <begin position="3"/>
        <end position="107"/>
    </location>
</feature>
<keyword evidence="3" id="KW-1185">Reference proteome</keyword>
<dbReference type="InterPro" id="IPR012337">
    <property type="entry name" value="RNaseH-like_sf"/>
</dbReference>